<dbReference type="EMBL" id="JBDXSU010000024">
    <property type="protein sequence ID" value="MFB5192542.1"/>
    <property type="molecule type" value="Genomic_DNA"/>
</dbReference>
<proteinExistence type="inferred from homology"/>
<dbReference type="PRINTS" id="PR00081">
    <property type="entry name" value="GDHRDH"/>
</dbReference>
<evidence type="ECO:0000313" key="3">
    <source>
        <dbReference type="EMBL" id="MFB5192542.1"/>
    </source>
</evidence>
<dbReference type="PRINTS" id="PR00080">
    <property type="entry name" value="SDRFAMILY"/>
</dbReference>
<dbReference type="PANTHER" id="PTHR43639">
    <property type="entry name" value="OXIDOREDUCTASE, SHORT-CHAIN DEHYDROGENASE/REDUCTASE FAMILY (AFU_ORTHOLOGUE AFUA_5G02870)"/>
    <property type="match status" value="1"/>
</dbReference>
<organism evidence="3 4">
    <name type="scientific">Alicyclobacillus fastidiosus</name>
    <dbReference type="NCBI Taxonomy" id="392011"/>
    <lineage>
        <taxon>Bacteria</taxon>
        <taxon>Bacillati</taxon>
        <taxon>Bacillota</taxon>
        <taxon>Bacilli</taxon>
        <taxon>Bacillales</taxon>
        <taxon>Alicyclobacillaceae</taxon>
        <taxon>Alicyclobacillus</taxon>
    </lineage>
</organism>
<evidence type="ECO:0000313" key="4">
    <source>
        <dbReference type="Proteomes" id="UP001579974"/>
    </source>
</evidence>
<dbReference type="Proteomes" id="UP001579974">
    <property type="component" value="Unassembled WGS sequence"/>
</dbReference>
<gene>
    <name evidence="3" type="ORF">KKP3000_001747</name>
</gene>
<dbReference type="Pfam" id="PF13561">
    <property type="entry name" value="adh_short_C2"/>
    <property type="match status" value="1"/>
</dbReference>
<dbReference type="InterPro" id="IPR002347">
    <property type="entry name" value="SDR_fam"/>
</dbReference>
<dbReference type="PANTHER" id="PTHR43639:SF1">
    <property type="entry name" value="SHORT-CHAIN DEHYDROGENASE_REDUCTASE FAMILY PROTEIN"/>
    <property type="match status" value="1"/>
</dbReference>
<sequence>MEFAGKRVVITGAAGVIGNWTAEAFAKQGAQLCLSDIREDVLKARIEESQILASAMALTHATDLTSSVSIQSLVSLVQTHWGSPDIVVNNAGIYPSRLLMEMTQDEWKQVMDVNLNAPFELIQAFSRLMVETKTQGCFVNLTSLSATRPRVAAAHYAVSKAGLSMLTRAYALELARYGIRVNAVSPGFAPGSHVSSLSDDYVSTMTQTIPLGRTSGPEDAPQSILFLCSERASYITGATLVVDGGSSAGNYQLPVART</sequence>
<evidence type="ECO:0000256" key="1">
    <source>
        <dbReference type="ARBA" id="ARBA00006484"/>
    </source>
</evidence>
<name>A0ABV5ALJ6_9BACL</name>
<dbReference type="SUPFAM" id="SSF51735">
    <property type="entry name" value="NAD(P)-binding Rossmann-fold domains"/>
    <property type="match status" value="1"/>
</dbReference>
<keyword evidence="4" id="KW-1185">Reference proteome</keyword>
<keyword evidence="2" id="KW-0560">Oxidoreductase</keyword>
<dbReference type="InterPro" id="IPR036291">
    <property type="entry name" value="NAD(P)-bd_dom_sf"/>
</dbReference>
<comment type="caution">
    <text evidence="3">The sequence shown here is derived from an EMBL/GenBank/DDBJ whole genome shotgun (WGS) entry which is preliminary data.</text>
</comment>
<dbReference type="InterPro" id="IPR020904">
    <property type="entry name" value="Sc_DH/Rdtase_CS"/>
</dbReference>
<comment type="similarity">
    <text evidence="1">Belongs to the short-chain dehydrogenases/reductases (SDR) family.</text>
</comment>
<dbReference type="Gene3D" id="3.40.50.720">
    <property type="entry name" value="NAD(P)-binding Rossmann-like Domain"/>
    <property type="match status" value="1"/>
</dbReference>
<accession>A0ABV5ALJ6</accession>
<dbReference type="RefSeq" id="WP_275474014.1">
    <property type="nucleotide sequence ID" value="NZ_CP162940.1"/>
</dbReference>
<evidence type="ECO:0000256" key="2">
    <source>
        <dbReference type="ARBA" id="ARBA00023002"/>
    </source>
</evidence>
<protein>
    <submittedName>
        <fullName evidence="3">SDR family oxidoreductase</fullName>
    </submittedName>
</protein>
<dbReference type="PROSITE" id="PS00061">
    <property type="entry name" value="ADH_SHORT"/>
    <property type="match status" value="1"/>
</dbReference>
<reference evidence="3 4" key="1">
    <citation type="journal article" date="2024" name="Int. J. Mol. Sci.">
        <title>Exploration of Alicyclobacillus spp. Genome in Search of Antibiotic Resistance.</title>
        <authorList>
            <person name="Bucka-Kolendo J."/>
            <person name="Kiousi D.E."/>
            <person name="Dekowska A."/>
            <person name="Mikolajczuk-Szczyrba A."/>
            <person name="Karadedos D.M."/>
            <person name="Michael P."/>
            <person name="Galanis A."/>
            <person name="Sokolowska B."/>
        </authorList>
    </citation>
    <scope>NUCLEOTIDE SEQUENCE [LARGE SCALE GENOMIC DNA]</scope>
    <source>
        <strain evidence="3 4">KKP 3000</strain>
    </source>
</reference>